<dbReference type="GO" id="GO:0046872">
    <property type="term" value="F:metal ion binding"/>
    <property type="evidence" value="ECO:0007669"/>
    <property type="project" value="UniProtKB-KW"/>
</dbReference>
<keyword evidence="2" id="KW-0460">Magnesium</keyword>
<evidence type="ECO:0000313" key="4">
    <source>
        <dbReference type="Proteomes" id="UP000660262"/>
    </source>
</evidence>
<dbReference type="Gene3D" id="3.40.50.150">
    <property type="entry name" value="Vaccinia Virus protein VP39"/>
    <property type="match status" value="1"/>
</dbReference>
<sequence>MSLAEKVADTTHGKVHVPWGADGSGKYTLATKGCFDVIANCYDLLEKACAEIPLPENNKPFIIADLGTADGGTSMPTLRRVIDAIRKRDPSRQILVCYEDQPNNDFKSLFFYTQGLLKTGVAGVKPLLEGYDNVFVLASGTGFYNQCFPDNYVHLMLCCTAMHWLSKQPCTIKGHMHHTSHSVDAKTKAAFAAQAKLDWDQIMSCRARELAPGGRFVIANFCVDAEGQLLGKHNDMKHSMYDMKYVLWQEMATEGLITQEEVDRTTFYNYYRSVDEHMDTFSEGGAAHALGLRVKRGETRVVPCPYRAAWMAKRGAQAGTPEALEYARGMVPTMRTWSNSTYTSALNEERSAEEKGKLVDELFERLAKKTAAEPTEIAMPYCHWYADITKE</sequence>
<dbReference type="PANTHER" id="PTHR31009">
    <property type="entry name" value="S-ADENOSYL-L-METHIONINE:CARBOXYL METHYLTRANSFERASE FAMILY PROTEIN"/>
    <property type="match status" value="1"/>
</dbReference>
<proteinExistence type="predicted"/>
<organism evidence="3 4">
    <name type="scientific">Pycnococcus provasolii</name>
    <dbReference type="NCBI Taxonomy" id="41880"/>
    <lineage>
        <taxon>Eukaryota</taxon>
        <taxon>Viridiplantae</taxon>
        <taxon>Chlorophyta</taxon>
        <taxon>Pseudoscourfieldiophyceae</taxon>
        <taxon>Pseudoscourfieldiales</taxon>
        <taxon>Pycnococcaceae</taxon>
        <taxon>Pycnococcus</taxon>
    </lineage>
</organism>
<evidence type="ECO:0000256" key="1">
    <source>
        <dbReference type="ARBA" id="ARBA00022723"/>
    </source>
</evidence>
<reference evidence="3" key="1">
    <citation type="submission" date="2020-10" db="EMBL/GenBank/DDBJ databases">
        <title>Unveiling of a novel bifunctional photoreceptor, Dualchrome1, isolated from a cosmopolitan green alga.</title>
        <authorList>
            <person name="Suzuki S."/>
            <person name="Kawachi M."/>
        </authorList>
    </citation>
    <scope>NUCLEOTIDE SEQUENCE</scope>
    <source>
        <strain evidence="3">NIES 2893</strain>
    </source>
</reference>
<accession>A0A830HML7</accession>
<dbReference type="InterPro" id="IPR042086">
    <property type="entry name" value="MeTrfase_capping"/>
</dbReference>
<dbReference type="GO" id="GO:0008168">
    <property type="term" value="F:methyltransferase activity"/>
    <property type="evidence" value="ECO:0007669"/>
    <property type="project" value="InterPro"/>
</dbReference>
<dbReference type="OrthoDB" id="566490at2759"/>
<dbReference type="AlphaFoldDB" id="A0A830HML7"/>
<evidence type="ECO:0000256" key="2">
    <source>
        <dbReference type="ARBA" id="ARBA00022842"/>
    </source>
</evidence>
<dbReference type="Proteomes" id="UP000660262">
    <property type="component" value="Unassembled WGS sequence"/>
</dbReference>
<name>A0A830HML7_9CHLO</name>
<dbReference type="SUPFAM" id="SSF53335">
    <property type="entry name" value="S-adenosyl-L-methionine-dependent methyltransferases"/>
    <property type="match status" value="1"/>
</dbReference>
<keyword evidence="4" id="KW-1185">Reference proteome</keyword>
<dbReference type="Pfam" id="PF03492">
    <property type="entry name" value="Methyltransf_7"/>
    <property type="match status" value="1"/>
</dbReference>
<dbReference type="InterPro" id="IPR029063">
    <property type="entry name" value="SAM-dependent_MTases_sf"/>
</dbReference>
<dbReference type="EMBL" id="BNJQ01000013">
    <property type="protein sequence ID" value="GHP06429.1"/>
    <property type="molecule type" value="Genomic_DNA"/>
</dbReference>
<gene>
    <name evidence="3" type="ORF">PPROV_000517400</name>
</gene>
<protein>
    <submittedName>
        <fullName evidence="3">Uncharacterized protein</fullName>
    </submittedName>
</protein>
<evidence type="ECO:0000313" key="3">
    <source>
        <dbReference type="EMBL" id="GHP06429.1"/>
    </source>
</evidence>
<comment type="caution">
    <text evidence="3">The sequence shown here is derived from an EMBL/GenBank/DDBJ whole genome shotgun (WGS) entry which is preliminary data.</text>
</comment>
<dbReference type="Gene3D" id="1.10.1200.270">
    <property type="entry name" value="Methyltransferase, alpha-helical capping domain"/>
    <property type="match status" value="1"/>
</dbReference>
<dbReference type="InterPro" id="IPR005299">
    <property type="entry name" value="MeTrfase_7"/>
</dbReference>
<keyword evidence="1" id="KW-0479">Metal-binding</keyword>